<dbReference type="InterPro" id="IPR009057">
    <property type="entry name" value="Homeodomain-like_sf"/>
</dbReference>
<accession>A0A856M808</accession>
<organism evidence="1 2">
    <name type="scientific">Brasilonema sennae CENA114</name>
    <dbReference type="NCBI Taxonomy" id="415709"/>
    <lineage>
        <taxon>Bacteria</taxon>
        <taxon>Bacillati</taxon>
        <taxon>Cyanobacteriota</taxon>
        <taxon>Cyanophyceae</taxon>
        <taxon>Nostocales</taxon>
        <taxon>Scytonemataceae</taxon>
        <taxon>Brasilonema</taxon>
        <taxon>Bromeliae group (in: Brasilonema)</taxon>
    </lineage>
</organism>
<keyword evidence="2" id="KW-1185">Reference proteome</keyword>
<gene>
    <name evidence="1" type="ORF">DP114_04615</name>
</gene>
<dbReference type="AlphaFoldDB" id="A0A856M808"/>
<evidence type="ECO:0000313" key="2">
    <source>
        <dbReference type="Proteomes" id="UP000503129"/>
    </source>
</evidence>
<dbReference type="RefSeq" id="WP_172195159.1">
    <property type="nucleotide sequence ID" value="NZ_CAWOXK010000001.1"/>
</dbReference>
<evidence type="ECO:0000313" key="1">
    <source>
        <dbReference type="EMBL" id="QDL07283.1"/>
    </source>
</evidence>
<proteinExistence type="predicted"/>
<name>A0A856M808_9CYAN</name>
<reference evidence="1 2" key="1">
    <citation type="submission" date="2018-06" db="EMBL/GenBank/DDBJ databases">
        <title>Comparative genomics of Brasilonema spp. strains.</title>
        <authorList>
            <person name="Alvarenga D.O."/>
            <person name="Fiore M.F."/>
            <person name="Varani A.M."/>
        </authorList>
    </citation>
    <scope>NUCLEOTIDE SEQUENCE [LARGE SCALE GENOMIC DNA]</scope>
    <source>
        <strain evidence="1 2">CENA114</strain>
    </source>
</reference>
<dbReference type="KEGG" id="bsen:DP114_04615"/>
<sequence length="173" mass="19756">MVRVCQLNIKETGEELHTLLNQQKTAIGFQKVQTLYLFKTGQLKTIKDIAVAIGSHRVTVQNWLHKYRQAGILGLLEVRHGGGRQKIIPPEAIAVLEERLKDPNNGFKSYGEIHKWLQEFYGVKVDYKTVYATVRYQLKAKLKVPRRQSVKKDSQLAISFKKNCLSSSKSFNG</sequence>
<dbReference type="EMBL" id="CP030118">
    <property type="protein sequence ID" value="QDL07283.1"/>
    <property type="molecule type" value="Genomic_DNA"/>
</dbReference>
<dbReference type="SUPFAM" id="SSF46689">
    <property type="entry name" value="Homeodomain-like"/>
    <property type="match status" value="1"/>
</dbReference>
<dbReference type="Proteomes" id="UP000503129">
    <property type="component" value="Chromosome"/>
</dbReference>
<dbReference type="Pfam" id="PF13565">
    <property type="entry name" value="HTH_32"/>
    <property type="match status" value="1"/>
</dbReference>
<protein>
    <submittedName>
        <fullName evidence="1">Helix-turn-helix domain-containing protein</fullName>
    </submittedName>
</protein>